<dbReference type="AlphaFoldDB" id="A0A4P2PT23"/>
<feature type="region of interest" description="Disordered" evidence="1">
    <location>
        <begin position="150"/>
        <end position="189"/>
    </location>
</feature>
<dbReference type="EMBL" id="CP012670">
    <property type="protein sequence ID" value="AUX19606.1"/>
    <property type="molecule type" value="Genomic_DNA"/>
</dbReference>
<reference evidence="2 3" key="1">
    <citation type="submission" date="2015-09" db="EMBL/GenBank/DDBJ databases">
        <title>Sorangium comparison.</title>
        <authorList>
            <person name="Zaburannyi N."/>
            <person name="Bunk B."/>
            <person name="Overmann J."/>
            <person name="Mueller R."/>
        </authorList>
    </citation>
    <scope>NUCLEOTIDE SEQUENCE [LARGE SCALE GENOMIC DNA]</scope>
    <source>
        <strain evidence="2 3">So ceGT47</strain>
    </source>
</reference>
<feature type="compositionally biased region" description="Basic and acidic residues" evidence="1">
    <location>
        <begin position="158"/>
        <end position="176"/>
    </location>
</feature>
<protein>
    <submittedName>
        <fullName evidence="2">Uncharacterized protein</fullName>
    </submittedName>
</protein>
<feature type="region of interest" description="Disordered" evidence="1">
    <location>
        <begin position="246"/>
        <end position="277"/>
    </location>
</feature>
<sequence>MTGVAGRRSPSSEERWCGVLTRRGSLGAELARHGEHGCEARRPADASPVGFRGRCADTSVPRRPAGRTLHERRGARLPVNVKCRLAATRELVALSPREGARRLAASPAVVSLTAFNEHVAADHEIDPDGVDRRAARRRPGVRRVVEHAPRRLHVAEGQAERTGRDGLRGARREGGESRPPSKRAVARPALRRVSVSCPATEGILPGAGARFSADPVERRTGATAPGVAAGERARQAWSGLPVLAASTSAGAGVQRLPKRRSYTSMRRSTSAAPSVST</sequence>
<organism evidence="2 3">
    <name type="scientific">Sorangium cellulosum</name>
    <name type="common">Polyangium cellulosum</name>
    <dbReference type="NCBI Taxonomy" id="56"/>
    <lineage>
        <taxon>Bacteria</taxon>
        <taxon>Pseudomonadati</taxon>
        <taxon>Myxococcota</taxon>
        <taxon>Polyangia</taxon>
        <taxon>Polyangiales</taxon>
        <taxon>Polyangiaceae</taxon>
        <taxon>Sorangium</taxon>
    </lineage>
</organism>
<dbReference type="Proteomes" id="UP000295781">
    <property type="component" value="Chromosome"/>
</dbReference>
<accession>A0A4P2PT23</accession>
<evidence type="ECO:0000313" key="2">
    <source>
        <dbReference type="EMBL" id="AUX19606.1"/>
    </source>
</evidence>
<gene>
    <name evidence="2" type="ORF">SOCEGT47_000580</name>
</gene>
<name>A0A4P2PT23_SORCE</name>
<proteinExistence type="predicted"/>
<evidence type="ECO:0000313" key="3">
    <source>
        <dbReference type="Proteomes" id="UP000295781"/>
    </source>
</evidence>
<evidence type="ECO:0000256" key="1">
    <source>
        <dbReference type="SAM" id="MobiDB-lite"/>
    </source>
</evidence>